<name>A0ABW4NA26_9SPHN</name>
<organism evidence="3 4">
    <name type="scientific">Sphingomonas floccifaciens</name>
    <dbReference type="NCBI Taxonomy" id="1844115"/>
    <lineage>
        <taxon>Bacteria</taxon>
        <taxon>Pseudomonadati</taxon>
        <taxon>Pseudomonadota</taxon>
        <taxon>Alphaproteobacteria</taxon>
        <taxon>Sphingomonadales</taxon>
        <taxon>Sphingomonadaceae</taxon>
        <taxon>Sphingomonas</taxon>
    </lineage>
</organism>
<evidence type="ECO:0000313" key="3">
    <source>
        <dbReference type="EMBL" id="MFD1786763.1"/>
    </source>
</evidence>
<dbReference type="EMBL" id="JBHUFC010000002">
    <property type="protein sequence ID" value="MFD1786763.1"/>
    <property type="molecule type" value="Genomic_DNA"/>
</dbReference>
<dbReference type="InterPro" id="IPR018637">
    <property type="entry name" value="DUF2059"/>
</dbReference>
<feature type="domain" description="DUF2059" evidence="2">
    <location>
        <begin position="80"/>
        <end position="123"/>
    </location>
</feature>
<evidence type="ECO:0000256" key="1">
    <source>
        <dbReference type="SAM" id="SignalP"/>
    </source>
</evidence>
<dbReference type="RefSeq" id="WP_380939046.1">
    <property type="nucleotide sequence ID" value="NZ_JBHUFC010000002.1"/>
</dbReference>
<evidence type="ECO:0000313" key="4">
    <source>
        <dbReference type="Proteomes" id="UP001597283"/>
    </source>
</evidence>
<protein>
    <submittedName>
        <fullName evidence="3">DUF2059 domain-containing protein</fullName>
    </submittedName>
</protein>
<comment type="caution">
    <text evidence="3">The sequence shown here is derived from an EMBL/GenBank/DDBJ whole genome shotgun (WGS) entry which is preliminary data.</text>
</comment>
<gene>
    <name evidence="3" type="ORF">ACFSC3_04170</name>
</gene>
<keyword evidence="4" id="KW-1185">Reference proteome</keyword>
<keyword evidence="1" id="KW-0732">Signal</keyword>
<feature type="chain" id="PRO_5046440460" evidence="1">
    <location>
        <begin position="19"/>
        <end position="146"/>
    </location>
</feature>
<accession>A0ABW4NA26</accession>
<feature type="signal peptide" evidence="1">
    <location>
        <begin position="1"/>
        <end position="18"/>
    </location>
</feature>
<dbReference type="Proteomes" id="UP001597283">
    <property type="component" value="Unassembled WGS sequence"/>
</dbReference>
<sequence length="146" mass="15508">MILLALLLQAAPAPTAEAARLGTDIARSGTFSQIAPTLVQQQTDELVRDAKELTLADQAALREIAAATGRTMIERVTERMGVAYASALSEADMRTTLAFNRTDAARRYRAAEPNAMAAAAQSMGGMDFKRDVLKAFCAKTGKGCGK</sequence>
<evidence type="ECO:0000259" key="2">
    <source>
        <dbReference type="Pfam" id="PF09832"/>
    </source>
</evidence>
<proteinExistence type="predicted"/>
<dbReference type="Pfam" id="PF09832">
    <property type="entry name" value="DUF2059"/>
    <property type="match status" value="1"/>
</dbReference>
<reference evidence="4" key="1">
    <citation type="journal article" date="2019" name="Int. J. Syst. Evol. Microbiol.">
        <title>The Global Catalogue of Microorganisms (GCM) 10K type strain sequencing project: providing services to taxonomists for standard genome sequencing and annotation.</title>
        <authorList>
            <consortium name="The Broad Institute Genomics Platform"/>
            <consortium name="The Broad Institute Genome Sequencing Center for Infectious Disease"/>
            <person name="Wu L."/>
            <person name="Ma J."/>
        </authorList>
    </citation>
    <scope>NUCLEOTIDE SEQUENCE [LARGE SCALE GENOMIC DNA]</scope>
    <source>
        <strain evidence="4">Q85</strain>
    </source>
</reference>